<organism evidence="1 2">
    <name type="scientific">Piloderma croceum (strain F 1598)</name>
    <dbReference type="NCBI Taxonomy" id="765440"/>
    <lineage>
        <taxon>Eukaryota</taxon>
        <taxon>Fungi</taxon>
        <taxon>Dikarya</taxon>
        <taxon>Basidiomycota</taxon>
        <taxon>Agaricomycotina</taxon>
        <taxon>Agaricomycetes</taxon>
        <taxon>Agaricomycetidae</taxon>
        <taxon>Atheliales</taxon>
        <taxon>Atheliaceae</taxon>
        <taxon>Piloderma</taxon>
    </lineage>
</organism>
<reference evidence="1 2" key="1">
    <citation type="submission" date="2014-04" db="EMBL/GenBank/DDBJ databases">
        <authorList>
            <consortium name="DOE Joint Genome Institute"/>
            <person name="Kuo A."/>
            <person name="Tarkka M."/>
            <person name="Buscot F."/>
            <person name="Kohler A."/>
            <person name="Nagy L.G."/>
            <person name="Floudas D."/>
            <person name="Copeland A."/>
            <person name="Barry K.W."/>
            <person name="Cichocki N."/>
            <person name="Veneault-Fourrey C."/>
            <person name="LaButti K."/>
            <person name="Lindquist E.A."/>
            <person name="Lipzen A."/>
            <person name="Lundell T."/>
            <person name="Morin E."/>
            <person name="Murat C."/>
            <person name="Sun H."/>
            <person name="Tunlid A."/>
            <person name="Henrissat B."/>
            <person name="Grigoriev I.V."/>
            <person name="Hibbett D.S."/>
            <person name="Martin F."/>
            <person name="Nordberg H.P."/>
            <person name="Cantor M.N."/>
            <person name="Hua S.X."/>
        </authorList>
    </citation>
    <scope>NUCLEOTIDE SEQUENCE [LARGE SCALE GENOMIC DNA]</scope>
    <source>
        <strain evidence="1 2">F 1598</strain>
    </source>
</reference>
<dbReference type="EMBL" id="KN832971">
    <property type="protein sequence ID" value="KIM91447.1"/>
    <property type="molecule type" value="Genomic_DNA"/>
</dbReference>
<reference evidence="2" key="2">
    <citation type="submission" date="2015-01" db="EMBL/GenBank/DDBJ databases">
        <title>Evolutionary Origins and Diversification of the Mycorrhizal Mutualists.</title>
        <authorList>
            <consortium name="DOE Joint Genome Institute"/>
            <consortium name="Mycorrhizal Genomics Consortium"/>
            <person name="Kohler A."/>
            <person name="Kuo A."/>
            <person name="Nagy L.G."/>
            <person name="Floudas D."/>
            <person name="Copeland A."/>
            <person name="Barry K.W."/>
            <person name="Cichocki N."/>
            <person name="Veneault-Fourrey C."/>
            <person name="LaButti K."/>
            <person name="Lindquist E.A."/>
            <person name="Lipzen A."/>
            <person name="Lundell T."/>
            <person name="Morin E."/>
            <person name="Murat C."/>
            <person name="Riley R."/>
            <person name="Ohm R."/>
            <person name="Sun H."/>
            <person name="Tunlid A."/>
            <person name="Henrissat B."/>
            <person name="Grigoriev I.V."/>
            <person name="Hibbett D.S."/>
            <person name="Martin F."/>
        </authorList>
    </citation>
    <scope>NUCLEOTIDE SEQUENCE [LARGE SCALE GENOMIC DNA]</scope>
    <source>
        <strain evidence="2">F 1598</strain>
    </source>
</reference>
<dbReference type="HOGENOM" id="CLU_1200231_0_0_1"/>
<dbReference type="Proteomes" id="UP000054166">
    <property type="component" value="Unassembled WGS sequence"/>
</dbReference>
<gene>
    <name evidence="1" type="ORF">PILCRDRAFT_636</name>
</gene>
<dbReference type="OrthoDB" id="2665273at2759"/>
<dbReference type="InParanoid" id="A0A0C3CNY2"/>
<dbReference type="AlphaFoldDB" id="A0A0C3CNY2"/>
<name>A0A0C3CNY2_PILCF</name>
<keyword evidence="2" id="KW-1185">Reference proteome</keyword>
<accession>A0A0C3CNY2</accession>
<sequence>MTSYYISNKTANSTALAERIEQEIVYKNKCETSDTALAAQPGNCRHQSSNHSTKLCSNLICSNPIGHLGCDCWEKEGAMEGKRDEALAKCAKAHEEKNKKKIEKDVTPTSNTGPAVSGSDMTILAILLASAEDSVSPPVALAAFKNDPIYTSMSDADCFEYVTLFVDDHSASVNWHERRRMVLAGNCLVASMNTNAHTICRAGPFILDSRATIHILPDPSNFFELKAVPPE</sequence>
<protein>
    <submittedName>
        <fullName evidence="1">Uncharacterized protein</fullName>
    </submittedName>
</protein>
<evidence type="ECO:0000313" key="2">
    <source>
        <dbReference type="Proteomes" id="UP000054166"/>
    </source>
</evidence>
<evidence type="ECO:0000313" key="1">
    <source>
        <dbReference type="EMBL" id="KIM91447.1"/>
    </source>
</evidence>
<proteinExistence type="predicted"/>